<protein>
    <recommendedName>
        <fullName evidence="4">Plant heme peroxidase family profile domain-containing protein</fullName>
    </recommendedName>
</protein>
<dbReference type="OrthoDB" id="2859658at2759"/>
<dbReference type="PRINTS" id="PR00458">
    <property type="entry name" value="PEROXIDASE"/>
</dbReference>
<dbReference type="AlphaFoldDB" id="L1J8Z1"/>
<feature type="chain" id="PRO_5008771006" description="Plant heme peroxidase family profile domain-containing protein" evidence="3">
    <location>
        <begin position="19"/>
        <end position="394"/>
    </location>
</feature>
<dbReference type="PANTHER" id="PTHR31356:SF66">
    <property type="entry name" value="CATALASE-PEROXIDASE"/>
    <property type="match status" value="1"/>
</dbReference>
<dbReference type="EnsemblProtists" id="EKX44579">
    <property type="protein sequence ID" value="EKX44579"/>
    <property type="gene ID" value="GUITHDRAFT_152902"/>
</dbReference>
<evidence type="ECO:0000256" key="2">
    <source>
        <dbReference type="RuleBase" id="RU004241"/>
    </source>
</evidence>
<gene>
    <name evidence="5" type="ORF">GUITHDRAFT_152902</name>
</gene>
<dbReference type="Gene3D" id="1.10.420.10">
    <property type="entry name" value="Peroxidase, domain 2"/>
    <property type="match status" value="1"/>
</dbReference>
<feature type="domain" description="Plant heme peroxidase family profile" evidence="4">
    <location>
        <begin position="124"/>
        <end position="394"/>
    </location>
</feature>
<evidence type="ECO:0000313" key="6">
    <source>
        <dbReference type="EnsemblProtists" id="EKX44579"/>
    </source>
</evidence>
<organism evidence="5">
    <name type="scientific">Guillardia theta (strain CCMP2712)</name>
    <name type="common">Cryptophyte</name>
    <dbReference type="NCBI Taxonomy" id="905079"/>
    <lineage>
        <taxon>Eukaryota</taxon>
        <taxon>Cryptophyceae</taxon>
        <taxon>Pyrenomonadales</taxon>
        <taxon>Geminigeraceae</taxon>
        <taxon>Guillardia</taxon>
    </lineage>
</organism>
<reference evidence="6" key="3">
    <citation type="submission" date="2016-03" db="UniProtKB">
        <authorList>
            <consortium name="EnsemblProtists"/>
        </authorList>
    </citation>
    <scope>IDENTIFICATION</scope>
</reference>
<dbReference type="InterPro" id="IPR010255">
    <property type="entry name" value="Haem_peroxidase_sf"/>
</dbReference>
<reference evidence="7" key="2">
    <citation type="submission" date="2012-11" db="EMBL/GenBank/DDBJ databases">
        <authorList>
            <person name="Kuo A."/>
            <person name="Curtis B.A."/>
            <person name="Tanifuji G."/>
            <person name="Burki F."/>
            <person name="Gruber A."/>
            <person name="Irimia M."/>
            <person name="Maruyama S."/>
            <person name="Arias M.C."/>
            <person name="Ball S.G."/>
            <person name="Gile G.H."/>
            <person name="Hirakawa Y."/>
            <person name="Hopkins J.F."/>
            <person name="Rensing S.A."/>
            <person name="Schmutz J."/>
            <person name="Symeonidi A."/>
            <person name="Elias M."/>
            <person name="Eveleigh R.J."/>
            <person name="Herman E.K."/>
            <person name="Klute M.J."/>
            <person name="Nakayama T."/>
            <person name="Obornik M."/>
            <person name="Reyes-Prieto A."/>
            <person name="Armbrust E.V."/>
            <person name="Aves S.J."/>
            <person name="Beiko R.G."/>
            <person name="Coutinho P."/>
            <person name="Dacks J.B."/>
            <person name="Durnford D.G."/>
            <person name="Fast N.M."/>
            <person name="Green B.R."/>
            <person name="Grisdale C."/>
            <person name="Hempe F."/>
            <person name="Henrissat B."/>
            <person name="Hoppner M.P."/>
            <person name="Ishida K.-I."/>
            <person name="Kim E."/>
            <person name="Koreny L."/>
            <person name="Kroth P.G."/>
            <person name="Liu Y."/>
            <person name="Malik S.-B."/>
            <person name="Maier U.G."/>
            <person name="McRose D."/>
            <person name="Mock T."/>
            <person name="Neilson J.A."/>
            <person name="Onodera N.T."/>
            <person name="Poole A.M."/>
            <person name="Pritham E.J."/>
            <person name="Richards T.A."/>
            <person name="Rocap G."/>
            <person name="Roy S.W."/>
            <person name="Sarai C."/>
            <person name="Schaack S."/>
            <person name="Shirato S."/>
            <person name="Slamovits C.H."/>
            <person name="Spencer D.F."/>
            <person name="Suzuki S."/>
            <person name="Worden A.Z."/>
            <person name="Zauner S."/>
            <person name="Barry K."/>
            <person name="Bell C."/>
            <person name="Bharti A.K."/>
            <person name="Crow J.A."/>
            <person name="Grimwood J."/>
            <person name="Kramer R."/>
            <person name="Lindquist E."/>
            <person name="Lucas S."/>
            <person name="Salamov A."/>
            <person name="McFadden G.I."/>
            <person name="Lane C.E."/>
            <person name="Keeling P.J."/>
            <person name="Gray M.W."/>
            <person name="Grigoriev I.V."/>
            <person name="Archibald J.M."/>
        </authorList>
    </citation>
    <scope>NUCLEOTIDE SEQUENCE</scope>
    <source>
        <strain evidence="7">CCMP2712</strain>
    </source>
</reference>
<evidence type="ECO:0000256" key="3">
    <source>
        <dbReference type="SAM" id="SignalP"/>
    </source>
</evidence>
<dbReference type="KEGG" id="gtt:GUITHDRAFT_152902"/>
<sequence>MSVAQMALALLHVASTCAFMAPVSSPCRSLEASRTMSHNRAAARQILRMSTESSHVEARRTFLKSALTLPLTLAVGQRAGAEVFFDTERYGDKELKVSTINKVKQQFRALYEKKPELLVPLFRLAMEDALSFDAGTRENGPDGSVLQRVGGPGSEYLKEAAEEVRRIKSELNRQTQLTSADIIAFAGAVAIEATGGPRTVVQLGRADGKPSSKSGMSSWDFSAPTAEGILGAMSKSGLTAKEAVLLAGAIGSLNQASLNMKEAIANKVVCDVEDPSCTSEEEGYYGLYSPVTIRSETSNLYGKNRGASAVNSNTGFDSARIAGLAGDAKFSNKFLIDAASGKSDDPLAKALMSDKEMSKWVMEYGKKGNNNKFVKDCEKCYVALTELGRSNTSR</sequence>
<dbReference type="PaxDb" id="55529-EKX44579"/>
<dbReference type="InterPro" id="IPR044831">
    <property type="entry name" value="Ccp1-like"/>
</dbReference>
<evidence type="ECO:0000259" key="4">
    <source>
        <dbReference type="PROSITE" id="PS50873"/>
    </source>
</evidence>
<dbReference type="EMBL" id="JH993003">
    <property type="protein sequence ID" value="EKX44579.1"/>
    <property type="molecule type" value="Genomic_DNA"/>
</dbReference>
<dbReference type="Gene3D" id="1.10.520.10">
    <property type="match status" value="1"/>
</dbReference>
<dbReference type="PRINTS" id="PR00459">
    <property type="entry name" value="ASPEROXIDASE"/>
</dbReference>
<dbReference type="GO" id="GO:0034599">
    <property type="term" value="P:cellular response to oxidative stress"/>
    <property type="evidence" value="ECO:0007669"/>
    <property type="project" value="InterPro"/>
</dbReference>
<evidence type="ECO:0000256" key="1">
    <source>
        <dbReference type="ARBA" id="ARBA00023002"/>
    </source>
</evidence>
<feature type="signal peptide" evidence="3">
    <location>
        <begin position="1"/>
        <end position="18"/>
    </location>
</feature>
<dbReference type="SUPFAM" id="SSF48113">
    <property type="entry name" value="Heme-dependent peroxidases"/>
    <property type="match status" value="1"/>
</dbReference>
<proteinExistence type="inferred from homology"/>
<comment type="similarity">
    <text evidence="2">Belongs to the peroxidase family.</text>
</comment>
<dbReference type="InterPro" id="IPR002016">
    <property type="entry name" value="Haem_peroxidase"/>
</dbReference>
<dbReference type="GO" id="GO:0020037">
    <property type="term" value="F:heme binding"/>
    <property type="evidence" value="ECO:0007669"/>
    <property type="project" value="InterPro"/>
</dbReference>
<dbReference type="GO" id="GO:0000302">
    <property type="term" value="P:response to reactive oxygen species"/>
    <property type="evidence" value="ECO:0007669"/>
    <property type="project" value="TreeGrafter"/>
</dbReference>
<dbReference type="eggNOG" id="ENOG502S61P">
    <property type="taxonomic scope" value="Eukaryota"/>
</dbReference>
<evidence type="ECO:0000313" key="7">
    <source>
        <dbReference type="Proteomes" id="UP000011087"/>
    </source>
</evidence>
<keyword evidence="1" id="KW-0560">Oxidoreductase</keyword>
<keyword evidence="7" id="KW-1185">Reference proteome</keyword>
<reference evidence="5 7" key="1">
    <citation type="journal article" date="2012" name="Nature">
        <title>Algal genomes reveal evolutionary mosaicism and the fate of nucleomorphs.</title>
        <authorList>
            <consortium name="DOE Joint Genome Institute"/>
            <person name="Curtis B.A."/>
            <person name="Tanifuji G."/>
            <person name="Burki F."/>
            <person name="Gruber A."/>
            <person name="Irimia M."/>
            <person name="Maruyama S."/>
            <person name="Arias M.C."/>
            <person name="Ball S.G."/>
            <person name="Gile G.H."/>
            <person name="Hirakawa Y."/>
            <person name="Hopkins J.F."/>
            <person name="Kuo A."/>
            <person name="Rensing S.A."/>
            <person name="Schmutz J."/>
            <person name="Symeonidi A."/>
            <person name="Elias M."/>
            <person name="Eveleigh R.J."/>
            <person name="Herman E.K."/>
            <person name="Klute M.J."/>
            <person name="Nakayama T."/>
            <person name="Obornik M."/>
            <person name="Reyes-Prieto A."/>
            <person name="Armbrust E.V."/>
            <person name="Aves S.J."/>
            <person name="Beiko R.G."/>
            <person name="Coutinho P."/>
            <person name="Dacks J.B."/>
            <person name="Durnford D.G."/>
            <person name="Fast N.M."/>
            <person name="Green B.R."/>
            <person name="Grisdale C.J."/>
            <person name="Hempel F."/>
            <person name="Henrissat B."/>
            <person name="Hoppner M.P."/>
            <person name="Ishida K."/>
            <person name="Kim E."/>
            <person name="Koreny L."/>
            <person name="Kroth P.G."/>
            <person name="Liu Y."/>
            <person name="Malik S.B."/>
            <person name="Maier U.G."/>
            <person name="McRose D."/>
            <person name="Mock T."/>
            <person name="Neilson J.A."/>
            <person name="Onodera N.T."/>
            <person name="Poole A.M."/>
            <person name="Pritham E.J."/>
            <person name="Richards T.A."/>
            <person name="Rocap G."/>
            <person name="Roy S.W."/>
            <person name="Sarai C."/>
            <person name="Schaack S."/>
            <person name="Shirato S."/>
            <person name="Slamovits C.H."/>
            <person name="Spencer D.F."/>
            <person name="Suzuki S."/>
            <person name="Worden A.Z."/>
            <person name="Zauner S."/>
            <person name="Barry K."/>
            <person name="Bell C."/>
            <person name="Bharti A.K."/>
            <person name="Crow J.A."/>
            <person name="Grimwood J."/>
            <person name="Kramer R."/>
            <person name="Lindquist E."/>
            <person name="Lucas S."/>
            <person name="Salamov A."/>
            <person name="McFadden G.I."/>
            <person name="Lane C.E."/>
            <person name="Keeling P.J."/>
            <person name="Gray M.W."/>
            <person name="Grigoriev I.V."/>
            <person name="Archibald J.M."/>
        </authorList>
    </citation>
    <scope>NUCLEOTIDE SEQUENCE</scope>
    <source>
        <strain evidence="5 7">CCMP2712</strain>
    </source>
</reference>
<name>L1J8Z1_GUITC</name>
<dbReference type="RefSeq" id="XP_005831559.1">
    <property type="nucleotide sequence ID" value="XM_005831502.1"/>
</dbReference>
<dbReference type="GeneID" id="17301356"/>
<dbReference type="Proteomes" id="UP000011087">
    <property type="component" value="Unassembled WGS sequence"/>
</dbReference>
<dbReference type="OMA" id="YAEPQQG"/>
<keyword evidence="3" id="KW-0732">Signal</keyword>
<dbReference type="PROSITE" id="PS50873">
    <property type="entry name" value="PEROXIDASE_4"/>
    <property type="match status" value="1"/>
</dbReference>
<dbReference type="GO" id="GO:0042744">
    <property type="term" value="P:hydrogen peroxide catabolic process"/>
    <property type="evidence" value="ECO:0007669"/>
    <property type="project" value="TreeGrafter"/>
</dbReference>
<accession>L1J8Z1</accession>
<dbReference type="InterPro" id="IPR002207">
    <property type="entry name" value="Peroxidase_I"/>
</dbReference>
<dbReference type="PANTHER" id="PTHR31356">
    <property type="entry name" value="THYLAKOID LUMENAL 29 KDA PROTEIN, CHLOROPLASTIC-RELATED"/>
    <property type="match status" value="1"/>
</dbReference>
<dbReference type="GO" id="GO:0004601">
    <property type="term" value="F:peroxidase activity"/>
    <property type="evidence" value="ECO:0007669"/>
    <property type="project" value="InterPro"/>
</dbReference>
<dbReference type="Pfam" id="PF00141">
    <property type="entry name" value="peroxidase"/>
    <property type="match status" value="1"/>
</dbReference>
<dbReference type="HOGENOM" id="CLU_701045_0_0_1"/>
<evidence type="ECO:0000313" key="5">
    <source>
        <dbReference type="EMBL" id="EKX44579.1"/>
    </source>
</evidence>